<dbReference type="PANTHER" id="PTHR32241">
    <property type="entry name" value="PATATIN-LIKE PROTEIN 6"/>
    <property type="match status" value="1"/>
</dbReference>
<gene>
    <name evidence="6" type="ORF">M5K25_014074</name>
</gene>
<organism evidence="6 7">
    <name type="scientific">Dendrobium thyrsiflorum</name>
    <name type="common">Pinecone-like raceme dendrobium</name>
    <name type="synonym">Orchid</name>
    <dbReference type="NCBI Taxonomy" id="117978"/>
    <lineage>
        <taxon>Eukaryota</taxon>
        <taxon>Viridiplantae</taxon>
        <taxon>Streptophyta</taxon>
        <taxon>Embryophyta</taxon>
        <taxon>Tracheophyta</taxon>
        <taxon>Spermatophyta</taxon>
        <taxon>Magnoliopsida</taxon>
        <taxon>Liliopsida</taxon>
        <taxon>Asparagales</taxon>
        <taxon>Orchidaceae</taxon>
        <taxon>Epidendroideae</taxon>
        <taxon>Malaxideae</taxon>
        <taxon>Dendrobiinae</taxon>
        <taxon>Dendrobium</taxon>
    </lineage>
</organism>
<keyword evidence="7" id="KW-1185">Reference proteome</keyword>
<evidence type="ECO:0000256" key="2">
    <source>
        <dbReference type="ARBA" id="ARBA00022801"/>
    </source>
</evidence>
<comment type="similarity">
    <text evidence="1">Belongs to the patatin family.</text>
</comment>
<dbReference type="Proteomes" id="UP001552299">
    <property type="component" value="Unassembled WGS sequence"/>
</dbReference>
<evidence type="ECO:0000256" key="3">
    <source>
        <dbReference type="ARBA" id="ARBA00022963"/>
    </source>
</evidence>
<evidence type="ECO:0000313" key="6">
    <source>
        <dbReference type="EMBL" id="KAL0916553.1"/>
    </source>
</evidence>
<keyword evidence="5" id="KW-1133">Transmembrane helix</keyword>
<dbReference type="GO" id="GO:0016042">
    <property type="term" value="P:lipid catabolic process"/>
    <property type="evidence" value="ECO:0007669"/>
    <property type="project" value="UniProtKB-KW"/>
</dbReference>
<evidence type="ECO:0000256" key="4">
    <source>
        <dbReference type="SAM" id="MobiDB-lite"/>
    </source>
</evidence>
<proteinExistence type="inferred from homology"/>
<keyword evidence="5" id="KW-0812">Transmembrane</keyword>
<name>A0ABD0UVH8_DENTH</name>
<keyword evidence="2" id="KW-0378">Hydrolase</keyword>
<dbReference type="PANTHER" id="PTHR32241:SF3">
    <property type="entry name" value="PATATIN-LIKE PROTEIN 6"/>
    <property type="match status" value="1"/>
</dbReference>
<sequence length="409" mass="45369">MLNYFKSQIDGRSKAGLKNLGAALGIAARSLPLDCYRHTLLSGHPPPNNLHHLERANLYNQLSHSIIVSVGQGPFELFFLLKQKNVESILFGGRRISEQTNMEKLEWIACELALEHQRRSCHSAPTITFKQASPKLKIGIFSKPIKANSHKHRIHKTRTQDLLGSSLSSQPTGQASTKFPLSLGSAISLNLFSLASGSAQSVIDRFTVGLNFSSAGDHLLFDVEARCHVAPLTVFDDLVAESSRNVAHSRRSRRFLFDVAILCHAALFEDFDDLTTQLFLISYPLDYSGKVNQLGTKQQKLERSASSALFFYHFHLFCFYLIFLNTGCVVRGRVQLLEGKNPPCARLPPLSPATIALALITIPITNNKLSKKKQKKKEKEGTPKPTGRKIFCSRGKRRKTSAPSSSTST</sequence>
<comment type="caution">
    <text evidence="6">The sequence shown here is derived from an EMBL/GenBank/DDBJ whole genome shotgun (WGS) entry which is preliminary data.</text>
</comment>
<evidence type="ECO:0000256" key="5">
    <source>
        <dbReference type="SAM" id="Phobius"/>
    </source>
</evidence>
<evidence type="ECO:0000256" key="1">
    <source>
        <dbReference type="ARBA" id="ARBA00010240"/>
    </source>
</evidence>
<reference evidence="6 7" key="1">
    <citation type="journal article" date="2024" name="Plant Biotechnol. J.">
        <title>Dendrobium thyrsiflorum genome and its molecular insights into genes involved in important horticultural traits.</title>
        <authorList>
            <person name="Chen B."/>
            <person name="Wang J.Y."/>
            <person name="Zheng P.J."/>
            <person name="Li K.L."/>
            <person name="Liang Y.M."/>
            <person name="Chen X.F."/>
            <person name="Zhang C."/>
            <person name="Zhao X."/>
            <person name="He X."/>
            <person name="Zhang G.Q."/>
            <person name="Liu Z.J."/>
            <person name="Xu Q."/>
        </authorList>
    </citation>
    <scope>NUCLEOTIDE SEQUENCE [LARGE SCALE GENOMIC DNA]</scope>
    <source>
        <strain evidence="6">GZMU011</strain>
    </source>
</reference>
<evidence type="ECO:0000313" key="7">
    <source>
        <dbReference type="Proteomes" id="UP001552299"/>
    </source>
</evidence>
<feature type="transmembrane region" description="Helical" evidence="5">
    <location>
        <begin position="309"/>
        <end position="330"/>
    </location>
</feature>
<feature type="transmembrane region" description="Helical" evidence="5">
    <location>
        <begin position="350"/>
        <end position="369"/>
    </location>
</feature>
<accession>A0ABD0UVH8</accession>
<keyword evidence="3" id="KW-0442">Lipid degradation</keyword>
<keyword evidence="3" id="KW-0443">Lipid metabolism</keyword>
<dbReference type="EMBL" id="JANQDX010000011">
    <property type="protein sequence ID" value="KAL0916553.1"/>
    <property type="molecule type" value="Genomic_DNA"/>
</dbReference>
<feature type="region of interest" description="Disordered" evidence="4">
    <location>
        <begin position="369"/>
        <end position="409"/>
    </location>
</feature>
<protein>
    <submittedName>
        <fullName evidence="6">Uncharacterized protein</fullName>
    </submittedName>
</protein>
<dbReference type="GO" id="GO:0016787">
    <property type="term" value="F:hydrolase activity"/>
    <property type="evidence" value="ECO:0007669"/>
    <property type="project" value="UniProtKB-KW"/>
</dbReference>
<dbReference type="AlphaFoldDB" id="A0ABD0UVH8"/>
<keyword evidence="5" id="KW-0472">Membrane</keyword>